<sequence>MDIYNILHAVRTDRQPSVLATIIEVEGHSYRKSGASMLFRLADEPIGSISPGCLEADLKERIAEVWTTGTPQRVFYNMNADEDAIWGEAVGCGGRITVLLEAVQGELREKLTCLHDKLAVGESVMLERNFDEDHVGYSIQSASRITAVQQYGCTVFRPQRRVLLFGAGEDSRPIYERLRRVGFQVLVTDWRAGLLTESRFPGAALMAGSPEEIVLQAGIGKADYAVITSHQLMYDRAMLAALLPIEPEYIGIIGSRRRIEMLFDGLGRGTPNAANIHAPIGLSIGAEGPEEIAISIAAELIAVRAGRGKTLLYGGGSHEDSGSVSGSRREQENGRAQTVARVVARRYAR</sequence>
<evidence type="ECO:0000259" key="2">
    <source>
        <dbReference type="Pfam" id="PF02625"/>
    </source>
</evidence>
<feature type="domain" description="XdhC Rossmann" evidence="3">
    <location>
        <begin position="162"/>
        <end position="300"/>
    </location>
</feature>
<dbReference type="InterPro" id="IPR052698">
    <property type="entry name" value="MoCofactor_Util/Proc"/>
</dbReference>
<dbReference type="InterPro" id="IPR027051">
    <property type="entry name" value="XdhC_Rossmann_dom"/>
</dbReference>
<dbReference type="Pfam" id="PF02625">
    <property type="entry name" value="XdhC_CoxI"/>
    <property type="match status" value="1"/>
</dbReference>
<accession>A0A7W5AZR2</accession>
<feature type="domain" description="XdhC- CoxI" evidence="2">
    <location>
        <begin position="13"/>
        <end position="76"/>
    </location>
</feature>
<name>A0A7W5AZR2_9BACL</name>
<organism evidence="4 5">
    <name type="scientific">Paenibacillus phyllosphaerae</name>
    <dbReference type="NCBI Taxonomy" id="274593"/>
    <lineage>
        <taxon>Bacteria</taxon>
        <taxon>Bacillati</taxon>
        <taxon>Bacillota</taxon>
        <taxon>Bacilli</taxon>
        <taxon>Bacillales</taxon>
        <taxon>Paenibacillaceae</taxon>
        <taxon>Paenibacillus</taxon>
    </lineage>
</organism>
<feature type="region of interest" description="Disordered" evidence="1">
    <location>
        <begin position="314"/>
        <end position="337"/>
    </location>
</feature>
<evidence type="ECO:0000256" key="1">
    <source>
        <dbReference type="SAM" id="MobiDB-lite"/>
    </source>
</evidence>
<proteinExistence type="predicted"/>
<feature type="compositionally biased region" description="Basic and acidic residues" evidence="1">
    <location>
        <begin position="317"/>
        <end position="333"/>
    </location>
</feature>
<protein>
    <submittedName>
        <fullName evidence="4">Xanthine dehydrogenase accessory factor</fullName>
    </submittedName>
</protein>
<dbReference type="Pfam" id="PF13478">
    <property type="entry name" value="XdhC_C"/>
    <property type="match status" value="1"/>
</dbReference>
<dbReference type="EMBL" id="JACHXK010000006">
    <property type="protein sequence ID" value="MBB3111256.1"/>
    <property type="molecule type" value="Genomic_DNA"/>
</dbReference>
<dbReference type="PANTHER" id="PTHR30388">
    <property type="entry name" value="ALDEHYDE OXIDOREDUCTASE MOLYBDENUM COFACTOR ASSEMBLY PROTEIN"/>
    <property type="match status" value="1"/>
</dbReference>
<evidence type="ECO:0000313" key="5">
    <source>
        <dbReference type="Proteomes" id="UP000570361"/>
    </source>
</evidence>
<comment type="caution">
    <text evidence="4">The sequence shown here is derived from an EMBL/GenBank/DDBJ whole genome shotgun (WGS) entry which is preliminary data.</text>
</comment>
<dbReference type="InterPro" id="IPR003777">
    <property type="entry name" value="XdhC_CoxI"/>
</dbReference>
<dbReference type="PANTHER" id="PTHR30388:SF6">
    <property type="entry name" value="XANTHINE DEHYDROGENASE SUBUNIT A-RELATED"/>
    <property type="match status" value="1"/>
</dbReference>
<dbReference type="AlphaFoldDB" id="A0A7W5AZR2"/>
<evidence type="ECO:0000259" key="3">
    <source>
        <dbReference type="Pfam" id="PF13478"/>
    </source>
</evidence>
<dbReference type="Proteomes" id="UP000570361">
    <property type="component" value="Unassembled WGS sequence"/>
</dbReference>
<gene>
    <name evidence="4" type="ORF">FHS18_003324</name>
</gene>
<evidence type="ECO:0000313" key="4">
    <source>
        <dbReference type="EMBL" id="MBB3111256.1"/>
    </source>
</evidence>
<reference evidence="4 5" key="1">
    <citation type="submission" date="2020-08" db="EMBL/GenBank/DDBJ databases">
        <title>Genomic Encyclopedia of Type Strains, Phase III (KMG-III): the genomes of soil and plant-associated and newly described type strains.</title>
        <authorList>
            <person name="Whitman W."/>
        </authorList>
    </citation>
    <scope>NUCLEOTIDE SEQUENCE [LARGE SCALE GENOMIC DNA]</scope>
    <source>
        <strain evidence="4 5">CECT 5862</strain>
    </source>
</reference>
<dbReference type="Gene3D" id="3.40.50.720">
    <property type="entry name" value="NAD(P)-binding Rossmann-like Domain"/>
    <property type="match status" value="1"/>
</dbReference>
<dbReference type="RefSeq" id="WP_183601109.1">
    <property type="nucleotide sequence ID" value="NZ_JACHXK010000006.1"/>
</dbReference>
<keyword evidence="5" id="KW-1185">Reference proteome</keyword>